<dbReference type="InterPro" id="IPR007167">
    <property type="entry name" value="Fe-transptr_FeoA-like"/>
</dbReference>
<dbReference type="KEGG" id="mig:Metig_0480"/>
<dbReference type="PANTHER" id="PTHR43151:SF1">
    <property type="entry name" value="SSR2333 PROTEIN"/>
    <property type="match status" value="1"/>
</dbReference>
<dbReference type="STRING" id="880724.Metig_0480"/>
<evidence type="ECO:0000256" key="1">
    <source>
        <dbReference type="ARBA" id="ARBA00023004"/>
    </source>
</evidence>
<keyword evidence="1" id="KW-0408">Iron</keyword>
<dbReference type="OrthoDB" id="105333at2157"/>
<dbReference type="SUPFAM" id="SSF50037">
    <property type="entry name" value="C-terminal domain of transcriptional repressors"/>
    <property type="match status" value="1"/>
</dbReference>
<dbReference type="InterPro" id="IPR053184">
    <property type="entry name" value="FeoA-like"/>
</dbReference>
<protein>
    <submittedName>
        <fullName evidence="3">FeoA family protein</fullName>
    </submittedName>
</protein>
<sequence length="71" mass="7628">METLLDKKPGVYVVKDILGGHGCKQRFYELGICPGKRITLINSGDCGPILVRVGNTKIALGRGMASKIVVE</sequence>
<dbReference type="Pfam" id="PF04023">
    <property type="entry name" value="FeoA"/>
    <property type="match status" value="1"/>
</dbReference>
<dbReference type="GeneID" id="10643317"/>
<dbReference type="RefSeq" id="WP_013798644.1">
    <property type="nucleotide sequence ID" value="NC_015562.1"/>
</dbReference>
<dbReference type="GO" id="GO:0046914">
    <property type="term" value="F:transition metal ion binding"/>
    <property type="evidence" value="ECO:0007669"/>
    <property type="project" value="InterPro"/>
</dbReference>
<dbReference type="InterPro" id="IPR038157">
    <property type="entry name" value="FeoA_core_dom"/>
</dbReference>
<gene>
    <name evidence="3" type="ordered locus">Metig_0480</name>
</gene>
<proteinExistence type="predicted"/>
<evidence type="ECO:0000313" key="3">
    <source>
        <dbReference type="EMBL" id="AEF96036.1"/>
    </source>
</evidence>
<evidence type="ECO:0000313" key="4">
    <source>
        <dbReference type="Proteomes" id="UP000009227"/>
    </source>
</evidence>
<dbReference type="Proteomes" id="UP000009227">
    <property type="component" value="Chromosome"/>
</dbReference>
<dbReference type="Gene3D" id="2.30.30.90">
    <property type="match status" value="1"/>
</dbReference>
<evidence type="ECO:0000259" key="2">
    <source>
        <dbReference type="SMART" id="SM00899"/>
    </source>
</evidence>
<dbReference type="AlphaFoldDB" id="F6BBM7"/>
<dbReference type="HOGENOM" id="CLU_150646_6_3_2"/>
<keyword evidence="4" id="KW-1185">Reference proteome</keyword>
<dbReference type="SMART" id="SM00899">
    <property type="entry name" value="FeoA"/>
    <property type="match status" value="1"/>
</dbReference>
<dbReference type="PANTHER" id="PTHR43151">
    <property type="entry name" value="FEOA FAMILY PROTEIN"/>
    <property type="match status" value="1"/>
</dbReference>
<name>F6BBM7_METIK</name>
<reference evidence="3 4" key="1">
    <citation type="submission" date="2011-05" db="EMBL/GenBank/DDBJ databases">
        <title>Complete sequence of Methanotorris igneus Kol 5.</title>
        <authorList>
            <consortium name="US DOE Joint Genome Institute"/>
            <person name="Lucas S."/>
            <person name="Han J."/>
            <person name="Lapidus A."/>
            <person name="Cheng J.-F."/>
            <person name="Goodwin L."/>
            <person name="Pitluck S."/>
            <person name="Peters L."/>
            <person name="Mikhailova N."/>
            <person name="Chertkov O."/>
            <person name="Han C."/>
            <person name="Tapia R."/>
            <person name="Land M."/>
            <person name="Hauser L."/>
            <person name="Kyrpides N."/>
            <person name="Ivanova N."/>
            <person name="Pagani I."/>
            <person name="Sieprawska-Lupa M."/>
            <person name="Whitman W."/>
            <person name="Woyke T."/>
        </authorList>
    </citation>
    <scope>NUCLEOTIDE SEQUENCE [LARGE SCALE GENOMIC DNA]</scope>
    <source>
        <strain evidence="4">DSM 5666 / JCM 11834 / Kol 5</strain>
    </source>
</reference>
<feature type="domain" description="Ferrous iron transporter FeoA-like" evidence="2">
    <location>
        <begin position="2"/>
        <end position="71"/>
    </location>
</feature>
<dbReference type="InterPro" id="IPR008988">
    <property type="entry name" value="Transcriptional_repressor_C"/>
</dbReference>
<organism evidence="4">
    <name type="scientific">Methanotorris igneus (strain DSM 5666 / JCM 11834 / Kol 5)</name>
    <dbReference type="NCBI Taxonomy" id="880724"/>
    <lineage>
        <taxon>Archaea</taxon>
        <taxon>Methanobacteriati</taxon>
        <taxon>Methanobacteriota</taxon>
        <taxon>Methanomada group</taxon>
        <taxon>Methanococci</taxon>
        <taxon>Methanococcales</taxon>
        <taxon>Methanocaldococcaceae</taxon>
        <taxon>Methanotorris</taxon>
    </lineage>
</organism>
<dbReference type="EMBL" id="CP002737">
    <property type="protein sequence ID" value="AEF96036.1"/>
    <property type="molecule type" value="Genomic_DNA"/>
</dbReference>
<accession>F6BBM7</accession>